<dbReference type="Gene3D" id="3.40.50.720">
    <property type="entry name" value="NAD(P)-binding Rossmann-like Domain"/>
    <property type="match status" value="1"/>
</dbReference>
<organism evidence="1 2">
    <name type="scientific">Steinernema hermaphroditum</name>
    <dbReference type="NCBI Taxonomy" id="289476"/>
    <lineage>
        <taxon>Eukaryota</taxon>
        <taxon>Metazoa</taxon>
        <taxon>Ecdysozoa</taxon>
        <taxon>Nematoda</taxon>
        <taxon>Chromadorea</taxon>
        <taxon>Rhabditida</taxon>
        <taxon>Tylenchina</taxon>
        <taxon>Panagrolaimomorpha</taxon>
        <taxon>Strongyloidoidea</taxon>
        <taxon>Steinernematidae</taxon>
        <taxon>Steinernema</taxon>
    </lineage>
</organism>
<sequence length="475" mass="50719">MPFKLLSGQVALVTGASRGIGKGIAVQLGEAGATVYVTGRPPAKQEGISQILNLPTLEQTAQEITKRGGKGIAVFCDHSDPEEVRKLFERIEKEQNGRLDILVNNAYAGVTTVASGAASKFYLDDPSVFEIINNVGLKNHYICSVYAARLMVPRKKGFIVTLSSEGGIAHLFGVAYGVGKSACDRLAADMAHELFDSNICSISLMPGAVKTELIMSAPLDDNVKKYFVNGESIEFSGKCVVALATDPRLMEKTGHILNTTELAKEYNLTDLDRRRPHSEVFDKYRNYLVAMNDVRAPKNLLQAEKSDSGILAINTSVFVAHDVDSSELLLQFKALPLLLSIAEPSGREQNSTEVRLTKEEIVNNQMQYIYNLLKEKLLQETGAHHSRARRMVPVAAAGVVLASSSGGAGAGIGTGSALAGVGMGKAALIGGGAFVGGVDVGVGGVGGAKIHEILTRPGPFRITNTKRSVSWKPRL</sequence>
<keyword evidence="2" id="KW-1185">Reference proteome</keyword>
<evidence type="ECO:0000313" key="1">
    <source>
        <dbReference type="EMBL" id="KAK0423049.1"/>
    </source>
</evidence>
<evidence type="ECO:0000313" key="2">
    <source>
        <dbReference type="Proteomes" id="UP001175271"/>
    </source>
</evidence>
<protein>
    <recommendedName>
        <fullName evidence="3">Ketoreductase (KR) domain-containing protein</fullName>
    </recommendedName>
</protein>
<dbReference type="SUPFAM" id="SSF51735">
    <property type="entry name" value="NAD(P)-binding Rossmann-fold domains"/>
    <property type="match status" value="1"/>
</dbReference>
<dbReference type="PANTHER" id="PTHR44147">
    <property type="entry name" value="DEHYDROGENASE/REDUCTASE SDR FAMILY MEMBER 1"/>
    <property type="match status" value="1"/>
</dbReference>
<dbReference type="InterPro" id="IPR002347">
    <property type="entry name" value="SDR_fam"/>
</dbReference>
<dbReference type="Proteomes" id="UP001175271">
    <property type="component" value="Unassembled WGS sequence"/>
</dbReference>
<proteinExistence type="predicted"/>
<accession>A0AA39M772</accession>
<gene>
    <name evidence="1" type="ORF">QR680_007942</name>
</gene>
<dbReference type="PANTHER" id="PTHR44147:SF2">
    <property type="entry name" value="DEHYDROGENASE_REDUCTASE SDR FAMILY MEMBER 1"/>
    <property type="match status" value="1"/>
</dbReference>
<reference evidence="1" key="1">
    <citation type="submission" date="2023-06" db="EMBL/GenBank/DDBJ databases">
        <title>Genomic analysis of the entomopathogenic nematode Steinernema hermaphroditum.</title>
        <authorList>
            <person name="Schwarz E.M."/>
            <person name="Heppert J.K."/>
            <person name="Baniya A."/>
            <person name="Schwartz H.T."/>
            <person name="Tan C.-H."/>
            <person name="Antoshechkin I."/>
            <person name="Sternberg P.W."/>
            <person name="Goodrich-Blair H."/>
            <person name="Dillman A.R."/>
        </authorList>
    </citation>
    <scope>NUCLEOTIDE SEQUENCE</scope>
    <source>
        <strain evidence="1">PS9179</strain>
        <tissue evidence="1">Whole animal</tissue>
    </source>
</reference>
<dbReference type="InterPro" id="IPR036291">
    <property type="entry name" value="NAD(P)-bd_dom_sf"/>
</dbReference>
<dbReference type="PRINTS" id="PR00081">
    <property type="entry name" value="GDHRDH"/>
</dbReference>
<dbReference type="AlphaFoldDB" id="A0AA39M772"/>
<name>A0AA39M772_9BILA</name>
<dbReference type="EMBL" id="JAUCMV010000001">
    <property type="protein sequence ID" value="KAK0423049.1"/>
    <property type="molecule type" value="Genomic_DNA"/>
</dbReference>
<comment type="caution">
    <text evidence="1">The sequence shown here is derived from an EMBL/GenBank/DDBJ whole genome shotgun (WGS) entry which is preliminary data.</text>
</comment>
<dbReference type="Pfam" id="PF00106">
    <property type="entry name" value="adh_short"/>
    <property type="match status" value="1"/>
</dbReference>
<evidence type="ECO:0008006" key="3">
    <source>
        <dbReference type="Google" id="ProtNLM"/>
    </source>
</evidence>